<feature type="region of interest" description="Disordered" evidence="6">
    <location>
        <begin position="1"/>
        <end position="29"/>
    </location>
</feature>
<dbReference type="Pfam" id="PF05216">
    <property type="entry name" value="UNC-50"/>
    <property type="match status" value="1"/>
</dbReference>
<feature type="transmembrane region" description="Helical" evidence="7">
    <location>
        <begin position="126"/>
        <end position="152"/>
    </location>
</feature>
<protein>
    <submittedName>
        <fullName evidence="8">UNC-50 family protein</fullName>
    </submittedName>
</protein>
<evidence type="ECO:0000313" key="8">
    <source>
        <dbReference type="EMBL" id="KAK1747762.1"/>
    </source>
</evidence>
<evidence type="ECO:0000256" key="7">
    <source>
        <dbReference type="SAM" id="Phobius"/>
    </source>
</evidence>
<evidence type="ECO:0000256" key="2">
    <source>
        <dbReference type="ARBA" id="ARBA00006293"/>
    </source>
</evidence>
<dbReference type="PANTHER" id="PTHR12841:SF6">
    <property type="entry name" value="PROTEIN UNC-50 HOMOLOG"/>
    <property type="match status" value="1"/>
</dbReference>
<dbReference type="GO" id="GO:0000139">
    <property type="term" value="C:Golgi membrane"/>
    <property type="evidence" value="ECO:0007669"/>
    <property type="project" value="TreeGrafter"/>
</dbReference>
<evidence type="ECO:0000256" key="1">
    <source>
        <dbReference type="ARBA" id="ARBA00004141"/>
    </source>
</evidence>
<keyword evidence="3 7" id="KW-0812">Transmembrane</keyword>
<feature type="transmembrane region" description="Helical" evidence="7">
    <location>
        <begin position="173"/>
        <end position="194"/>
    </location>
</feature>
<organism evidence="8 9">
    <name type="scientific">Skeletonema marinoi</name>
    <dbReference type="NCBI Taxonomy" id="267567"/>
    <lineage>
        <taxon>Eukaryota</taxon>
        <taxon>Sar</taxon>
        <taxon>Stramenopiles</taxon>
        <taxon>Ochrophyta</taxon>
        <taxon>Bacillariophyta</taxon>
        <taxon>Coscinodiscophyceae</taxon>
        <taxon>Thalassiosirophycidae</taxon>
        <taxon>Thalassiosirales</taxon>
        <taxon>Skeletonemataceae</taxon>
        <taxon>Skeletonema</taxon>
        <taxon>Skeletonema marinoi-dohrnii complex</taxon>
    </lineage>
</organism>
<dbReference type="PANTHER" id="PTHR12841">
    <property type="entry name" value="PROTEIN UNC-50 HOMOLOG"/>
    <property type="match status" value="1"/>
</dbReference>
<comment type="caution">
    <text evidence="8">The sequence shown here is derived from an EMBL/GenBank/DDBJ whole genome shotgun (WGS) entry which is preliminary data.</text>
</comment>
<feature type="transmembrane region" description="Helical" evidence="7">
    <location>
        <begin position="248"/>
        <end position="271"/>
    </location>
</feature>
<reference evidence="8" key="1">
    <citation type="submission" date="2023-06" db="EMBL/GenBank/DDBJ databases">
        <title>Survivors Of The Sea: Transcriptome response of Skeletonema marinoi to long-term dormancy.</title>
        <authorList>
            <person name="Pinder M.I.M."/>
            <person name="Kourtchenko O."/>
            <person name="Robertson E.K."/>
            <person name="Larsson T."/>
            <person name="Maumus F."/>
            <person name="Osuna-Cruz C.M."/>
            <person name="Vancaester E."/>
            <person name="Stenow R."/>
            <person name="Vandepoele K."/>
            <person name="Ploug H."/>
            <person name="Bruchert V."/>
            <person name="Godhe A."/>
            <person name="Topel M."/>
        </authorList>
    </citation>
    <scope>NUCLEOTIDE SEQUENCE</scope>
    <source>
        <strain evidence="8">R05AC</strain>
    </source>
</reference>
<evidence type="ECO:0000256" key="4">
    <source>
        <dbReference type="ARBA" id="ARBA00022989"/>
    </source>
</evidence>
<gene>
    <name evidence="8" type="ORF">QTG54_001725</name>
</gene>
<proteinExistence type="inferred from homology"/>
<evidence type="ECO:0000313" key="9">
    <source>
        <dbReference type="Proteomes" id="UP001224775"/>
    </source>
</evidence>
<dbReference type="AlphaFoldDB" id="A0AAD9DHU4"/>
<accession>A0AAD9DHU4</accession>
<dbReference type="Proteomes" id="UP001224775">
    <property type="component" value="Unassembled WGS sequence"/>
</dbReference>
<sequence>MAVSSPMPAHNRKPKSSSSGGGSSSSSLPYTNASADSALTSTLTPQLYLQRMTDLQQMDLQSAIDQMRILLTLYPQRVYKMAYYRKQTKNHWARDDPAFCFLQIVMIAAVSIAYGFAFRVGSFLDIIAVVTKSVLVNWLGFGVIIASVGRLIANNHLMMAERSSSHVKQEVEWLYAFDVHCNAFVPLFVLLYGVQLFLLPVVLGPSLLSLGVSNTLFAMAFGWYFYITHLGYRALPFLSNTKYFYSLLRLYWDFMFSTMSAILLGLVSMHLE</sequence>
<name>A0AAD9DHU4_9STRA</name>
<feature type="transmembrane region" description="Helical" evidence="7">
    <location>
        <begin position="206"/>
        <end position="227"/>
    </location>
</feature>
<evidence type="ECO:0000256" key="6">
    <source>
        <dbReference type="SAM" id="MobiDB-lite"/>
    </source>
</evidence>
<keyword evidence="9" id="KW-1185">Reference proteome</keyword>
<comment type="subcellular location">
    <subcellularLocation>
        <location evidence="1">Membrane</location>
        <topology evidence="1">Multi-pass membrane protein</topology>
    </subcellularLocation>
</comment>
<evidence type="ECO:0000256" key="5">
    <source>
        <dbReference type="ARBA" id="ARBA00023136"/>
    </source>
</evidence>
<keyword evidence="4 7" id="KW-1133">Transmembrane helix</keyword>
<evidence type="ECO:0000256" key="3">
    <source>
        <dbReference type="ARBA" id="ARBA00022692"/>
    </source>
</evidence>
<feature type="transmembrane region" description="Helical" evidence="7">
    <location>
        <begin position="98"/>
        <end position="120"/>
    </location>
</feature>
<dbReference type="InterPro" id="IPR007881">
    <property type="entry name" value="UNC-50"/>
</dbReference>
<dbReference type="EMBL" id="JATAAI010000002">
    <property type="protein sequence ID" value="KAK1747762.1"/>
    <property type="molecule type" value="Genomic_DNA"/>
</dbReference>
<keyword evidence="5 7" id="KW-0472">Membrane</keyword>
<comment type="similarity">
    <text evidence="2">Belongs to the unc-50 family.</text>
</comment>